<protein>
    <submittedName>
        <fullName evidence="1">Uncharacterized protein</fullName>
    </submittedName>
</protein>
<name>A0ABS1W0B5_9ACTN</name>
<dbReference type="EMBL" id="JAENHO010000013">
    <property type="protein sequence ID" value="MBL7260179.1"/>
    <property type="molecule type" value="Genomic_DNA"/>
</dbReference>
<gene>
    <name evidence="1" type="ORF">JKJ07_38355</name>
</gene>
<accession>A0ABS1W0B5</accession>
<dbReference type="Proteomes" id="UP000598996">
    <property type="component" value="Unassembled WGS sequence"/>
</dbReference>
<organism evidence="1 2">
    <name type="scientific">Paractinoplanes lichenicola</name>
    <dbReference type="NCBI Taxonomy" id="2802976"/>
    <lineage>
        <taxon>Bacteria</taxon>
        <taxon>Bacillati</taxon>
        <taxon>Actinomycetota</taxon>
        <taxon>Actinomycetes</taxon>
        <taxon>Micromonosporales</taxon>
        <taxon>Micromonosporaceae</taxon>
        <taxon>Paractinoplanes</taxon>
    </lineage>
</organism>
<proteinExistence type="predicted"/>
<comment type="caution">
    <text evidence="1">The sequence shown here is derived from an EMBL/GenBank/DDBJ whole genome shotgun (WGS) entry which is preliminary data.</text>
</comment>
<sequence length="335" mass="34397">MTGQDLLDAGRGEHRRVVLLGVEHRGRALVLPGRPGQRVVVHRQGAVAGAADALAAEMPELLHERLGPGVVGPGRPGGDLVKLVVAVVPAVGAVAAGLLGVVLGGHGAAAAPRLVAQAPEPDPPRLVTAVGLAQSRHRRVTVAGQVFDPLAHFPYGPGSDVAADVGLGAEQVAQRHELVGAEVVVLLDPAPMGVDHDRPPLFGPDAVTPVVFVGEAAARPAQVRDAQGAQGLDDVEPDAALVRDGGVLADVEAAVDAAAQMLGEVPVQVPADPRTVHVHVDHSFNGHRGAFRSAATCECMRNVSVHLDGGLDVAHVNNNFYLIVPDILTCTLITS</sequence>
<reference evidence="1 2" key="1">
    <citation type="submission" date="2021-01" db="EMBL/GenBank/DDBJ databases">
        <title>Actinoplanes sp. nov. LDG1-01 isolated from lichen.</title>
        <authorList>
            <person name="Saeng-In P."/>
            <person name="Phongsopitanun W."/>
            <person name="Kanchanasin P."/>
            <person name="Yuki M."/>
            <person name="Kudo T."/>
            <person name="Ohkuma M."/>
            <person name="Tanasupawat S."/>
        </authorList>
    </citation>
    <scope>NUCLEOTIDE SEQUENCE [LARGE SCALE GENOMIC DNA]</scope>
    <source>
        <strain evidence="1 2">LDG1-01</strain>
    </source>
</reference>
<keyword evidence="2" id="KW-1185">Reference proteome</keyword>
<evidence type="ECO:0000313" key="2">
    <source>
        <dbReference type="Proteomes" id="UP000598996"/>
    </source>
</evidence>
<evidence type="ECO:0000313" key="1">
    <source>
        <dbReference type="EMBL" id="MBL7260179.1"/>
    </source>
</evidence>